<evidence type="ECO:0000313" key="2">
    <source>
        <dbReference type="EMBL" id="KAK2944762.1"/>
    </source>
</evidence>
<name>A0ABQ9WZ27_9EUKA</name>
<proteinExistence type="predicted"/>
<feature type="region of interest" description="Disordered" evidence="1">
    <location>
        <begin position="1"/>
        <end position="30"/>
    </location>
</feature>
<reference evidence="2 3" key="1">
    <citation type="journal article" date="2022" name="bioRxiv">
        <title>Genomics of Preaxostyla Flagellates Illuminates Evolutionary Transitions and the Path Towards Mitochondrial Loss.</title>
        <authorList>
            <person name="Novak L.V.F."/>
            <person name="Treitli S.C."/>
            <person name="Pyrih J."/>
            <person name="Halakuc P."/>
            <person name="Pipaliya S.V."/>
            <person name="Vacek V."/>
            <person name="Brzon O."/>
            <person name="Soukal P."/>
            <person name="Eme L."/>
            <person name="Dacks J.B."/>
            <person name="Karnkowska A."/>
            <person name="Elias M."/>
            <person name="Hampl V."/>
        </authorList>
    </citation>
    <scope>NUCLEOTIDE SEQUENCE [LARGE SCALE GENOMIC DNA]</scope>
    <source>
        <strain evidence="2">NAU3</strain>
        <tissue evidence="2">Gut</tissue>
    </source>
</reference>
<evidence type="ECO:0000313" key="3">
    <source>
        <dbReference type="Proteomes" id="UP001281761"/>
    </source>
</evidence>
<protein>
    <submittedName>
        <fullName evidence="2">Uncharacterized protein</fullName>
    </submittedName>
</protein>
<organism evidence="2 3">
    <name type="scientific">Blattamonas nauphoetae</name>
    <dbReference type="NCBI Taxonomy" id="2049346"/>
    <lineage>
        <taxon>Eukaryota</taxon>
        <taxon>Metamonada</taxon>
        <taxon>Preaxostyla</taxon>
        <taxon>Oxymonadida</taxon>
        <taxon>Blattamonas</taxon>
    </lineage>
</organism>
<gene>
    <name evidence="2" type="ORF">BLNAU_20295</name>
</gene>
<feature type="compositionally biased region" description="Acidic residues" evidence="1">
    <location>
        <begin position="359"/>
        <end position="376"/>
    </location>
</feature>
<sequence>MEKESAALNNTNDSYLNPFPDPRSSNDTLQEPFLNFDTKSKLSFEDKSATYCSLVALVKAEHPFDEALQEKAARFLKNLRPNWRDEPDYPDKLVIDLVPSTTGSHSGFVESIVTLVSCPHSTVVGSALSFLCQTIAAVSPAIRCHLMGSDLVSNVFTNIQPHTLPISGNETTIDSLNRAIYCFLTIASPSSLKDLGITAAVDQFNHREMIFQNIVLPSSQFVTFLITNRYHLEGTLLHNFMYLLDRFLRLCPYHRPTLEFVLASPSMMALTSCLSLLEDEHRVWMTLLNIDEAFAKWKKEDPEVVQSGKQTAQSLISEGFEDTLDQMMKHDNDGPYGLSVVYRCHCISRMLGSNVIIPELDDDEDSEDEDEEESESEAASLE</sequence>
<dbReference type="Proteomes" id="UP001281761">
    <property type="component" value="Unassembled WGS sequence"/>
</dbReference>
<feature type="region of interest" description="Disordered" evidence="1">
    <location>
        <begin position="357"/>
        <end position="382"/>
    </location>
</feature>
<dbReference type="InterPro" id="IPR016024">
    <property type="entry name" value="ARM-type_fold"/>
</dbReference>
<comment type="caution">
    <text evidence="2">The sequence shown here is derived from an EMBL/GenBank/DDBJ whole genome shotgun (WGS) entry which is preliminary data.</text>
</comment>
<dbReference type="SUPFAM" id="SSF48371">
    <property type="entry name" value="ARM repeat"/>
    <property type="match status" value="1"/>
</dbReference>
<evidence type="ECO:0000256" key="1">
    <source>
        <dbReference type="SAM" id="MobiDB-lite"/>
    </source>
</evidence>
<dbReference type="EMBL" id="JARBJD010000285">
    <property type="protein sequence ID" value="KAK2944762.1"/>
    <property type="molecule type" value="Genomic_DNA"/>
</dbReference>
<keyword evidence="3" id="KW-1185">Reference proteome</keyword>
<accession>A0ABQ9WZ27</accession>